<name>E0STK5_IGNAA</name>
<dbReference type="HOGENOM" id="CLU_1521931_0_0_2"/>
<dbReference type="Proteomes" id="UP000001304">
    <property type="component" value="Chromosome"/>
</dbReference>
<sequence>MGIERLVFVEDSYGVDFHRKLLERLKTLSIISVSSNPKIFRIPTTGCNQALVRKTKARIIGVSSWRMLFVIDSEGLSIEEASRRILEHFEPGERALIRVAVVIPMHEAWLCIGLGGDRSRCRDNPKYELSKLLNKPYDDKSLLAKYVERIDIARLLSEEDFGTYLDYLKWLLT</sequence>
<evidence type="ECO:0000313" key="1">
    <source>
        <dbReference type="EMBL" id="ADM27621.1"/>
    </source>
</evidence>
<gene>
    <name evidence="1" type="ordered locus">Igag_0795</name>
</gene>
<organism evidence="1 2">
    <name type="scientific">Ignisphaera aggregans (strain DSM 17230 / JCM 13409 / AQ1.S1)</name>
    <dbReference type="NCBI Taxonomy" id="583356"/>
    <lineage>
        <taxon>Archaea</taxon>
        <taxon>Thermoproteota</taxon>
        <taxon>Thermoprotei</taxon>
        <taxon>Desulfurococcales</taxon>
        <taxon>Desulfurococcaceae</taxon>
        <taxon>Ignisphaera</taxon>
    </lineage>
</organism>
<dbReference type="EMBL" id="CP002098">
    <property type="protein sequence ID" value="ADM27621.1"/>
    <property type="molecule type" value="Genomic_DNA"/>
</dbReference>
<dbReference type="KEGG" id="iag:Igag_0795"/>
<keyword evidence="2" id="KW-1185">Reference proteome</keyword>
<accession>E0STK5</accession>
<reference evidence="1 2" key="1">
    <citation type="journal article" date="2010" name="Stand. Genomic Sci.">
        <title>Complete genome sequence of Ignisphaera aggregans type strain (AQ1.S1).</title>
        <authorList>
            <person name="Goker M."/>
            <person name="Held B."/>
            <person name="Lapidus A."/>
            <person name="Nolan M."/>
            <person name="Spring S."/>
            <person name="Yasawong M."/>
            <person name="Lucas S."/>
            <person name="Glavina Del Rio T."/>
            <person name="Tice H."/>
            <person name="Cheng J.F."/>
            <person name="Goodwin L."/>
            <person name="Tapia R."/>
            <person name="Pitluck S."/>
            <person name="Liolios K."/>
            <person name="Ivanova N."/>
            <person name="Mavromatis K."/>
            <person name="Mikhailova N."/>
            <person name="Pati A."/>
            <person name="Chen A."/>
            <person name="Palaniappan K."/>
            <person name="Brambilla E."/>
            <person name="Land M."/>
            <person name="Hauser L."/>
            <person name="Chang Y.J."/>
            <person name="Jeffries C.D."/>
            <person name="Brettin T."/>
            <person name="Detter J.C."/>
            <person name="Han C."/>
            <person name="Rohde M."/>
            <person name="Sikorski J."/>
            <person name="Woyke T."/>
            <person name="Bristow J."/>
            <person name="Eisen J.A."/>
            <person name="Markowitz V."/>
            <person name="Hugenholtz P."/>
            <person name="Kyrpides N.C."/>
            <person name="Klenk H.P."/>
        </authorList>
    </citation>
    <scope>NUCLEOTIDE SEQUENCE [LARGE SCALE GENOMIC DNA]</scope>
    <source>
        <strain evidence="2">DSM 17230 / JCM 13409 / AQ1.S1</strain>
    </source>
</reference>
<evidence type="ECO:0008006" key="3">
    <source>
        <dbReference type="Google" id="ProtNLM"/>
    </source>
</evidence>
<evidence type="ECO:0000313" key="2">
    <source>
        <dbReference type="Proteomes" id="UP000001304"/>
    </source>
</evidence>
<dbReference type="STRING" id="583356.Igag_0795"/>
<dbReference type="AlphaFoldDB" id="E0STK5"/>
<protein>
    <recommendedName>
        <fullName evidence="3">DUF4276 family protein</fullName>
    </recommendedName>
</protein>
<dbReference type="BioCyc" id="IAGG583356:GHAH-787-MONOMER"/>
<proteinExistence type="predicted"/>